<proteinExistence type="predicted"/>
<reference evidence="1" key="1">
    <citation type="submission" date="2014-11" db="EMBL/GenBank/DDBJ databases">
        <authorList>
            <person name="Amaro Gonzalez C."/>
        </authorList>
    </citation>
    <scope>NUCLEOTIDE SEQUENCE</scope>
</reference>
<organism evidence="1">
    <name type="scientific">Anguilla anguilla</name>
    <name type="common">European freshwater eel</name>
    <name type="synonym">Muraena anguilla</name>
    <dbReference type="NCBI Taxonomy" id="7936"/>
    <lineage>
        <taxon>Eukaryota</taxon>
        <taxon>Metazoa</taxon>
        <taxon>Chordata</taxon>
        <taxon>Craniata</taxon>
        <taxon>Vertebrata</taxon>
        <taxon>Euteleostomi</taxon>
        <taxon>Actinopterygii</taxon>
        <taxon>Neopterygii</taxon>
        <taxon>Teleostei</taxon>
        <taxon>Anguilliformes</taxon>
        <taxon>Anguillidae</taxon>
        <taxon>Anguilla</taxon>
    </lineage>
</organism>
<sequence length="27" mass="3017">MSILMDCILSECKTCPSDQSKNQDKAQ</sequence>
<reference evidence="1" key="2">
    <citation type="journal article" date="2015" name="Fish Shellfish Immunol.">
        <title>Early steps in the European eel (Anguilla anguilla)-Vibrio vulnificus interaction in the gills: Role of the RtxA13 toxin.</title>
        <authorList>
            <person name="Callol A."/>
            <person name="Pajuelo D."/>
            <person name="Ebbesson L."/>
            <person name="Teles M."/>
            <person name="MacKenzie S."/>
            <person name="Amaro C."/>
        </authorList>
    </citation>
    <scope>NUCLEOTIDE SEQUENCE</scope>
</reference>
<dbReference type="AlphaFoldDB" id="A0A0E9VPR5"/>
<evidence type="ECO:0000313" key="1">
    <source>
        <dbReference type="EMBL" id="JAH80067.1"/>
    </source>
</evidence>
<dbReference type="EMBL" id="GBXM01028510">
    <property type="protein sequence ID" value="JAH80067.1"/>
    <property type="molecule type" value="Transcribed_RNA"/>
</dbReference>
<protein>
    <submittedName>
        <fullName evidence="1">Uncharacterized protein</fullName>
    </submittedName>
</protein>
<name>A0A0E9VPR5_ANGAN</name>
<accession>A0A0E9VPR5</accession>